<evidence type="ECO:0000256" key="1">
    <source>
        <dbReference type="ARBA" id="ARBA00022649"/>
    </source>
</evidence>
<sequence>MNARVDHLLHEALELPDEERSALVVALLDSLEGSADPSISEAWRDEVRKRRASSPRRLRAAHCLGRREGALERSVMSFRVSLLPLAEEEIEEAFHWYFERSSFAADAFRVEVITAIDSLAEDPLMWPADSEAVRYYILRRFPYTIHYEVAGTEVIVLAVAHQRRRPGHWQDR</sequence>
<name>A0A849KDW8_9BURK</name>
<keyword evidence="1" id="KW-1277">Toxin-antitoxin system</keyword>
<dbReference type="AlphaFoldDB" id="A0A849KDW8"/>
<gene>
    <name evidence="2" type="ORF">HK415_03470</name>
</gene>
<dbReference type="EMBL" id="JABFCS010000001">
    <property type="protein sequence ID" value="NNU42423.1"/>
    <property type="molecule type" value="Genomic_DNA"/>
</dbReference>
<accession>A0A849KDW8</accession>
<reference evidence="2 3" key="2">
    <citation type="submission" date="2020-06" db="EMBL/GenBank/DDBJ databases">
        <title>Ramlibacter rhizophilus sp. nov., isolated from rhizosphere soil of national flower Mugunghwa from South Korea.</title>
        <authorList>
            <person name="Zheng-Fei Y."/>
            <person name="Huan T."/>
        </authorList>
    </citation>
    <scope>NUCLEOTIDE SEQUENCE [LARGE SCALE GENOMIC DNA]</scope>
    <source>
        <strain evidence="2 3">B156</strain>
    </source>
</reference>
<dbReference type="InterPro" id="IPR013406">
    <property type="entry name" value="CHP02574_addiction_mod"/>
</dbReference>
<proteinExistence type="predicted"/>
<protein>
    <submittedName>
        <fullName evidence="2">Type II toxin-antitoxin system RelE/ParE family toxin</fullName>
    </submittedName>
</protein>
<dbReference type="InterPro" id="IPR035093">
    <property type="entry name" value="RelE/ParE_toxin_dom_sf"/>
</dbReference>
<dbReference type="Pfam" id="PF05016">
    <property type="entry name" value="ParE_toxin"/>
    <property type="match status" value="1"/>
</dbReference>
<evidence type="ECO:0000313" key="2">
    <source>
        <dbReference type="EMBL" id="NNU42423.1"/>
    </source>
</evidence>
<dbReference type="InterPro" id="IPR007712">
    <property type="entry name" value="RelE/ParE_toxin"/>
</dbReference>
<keyword evidence="3" id="KW-1185">Reference proteome</keyword>
<dbReference type="Proteomes" id="UP000552954">
    <property type="component" value="Unassembled WGS sequence"/>
</dbReference>
<reference evidence="2 3" key="1">
    <citation type="submission" date="2020-05" db="EMBL/GenBank/DDBJ databases">
        <authorList>
            <person name="Khan S.A."/>
            <person name="Jeon C.O."/>
            <person name="Chun B.H."/>
        </authorList>
    </citation>
    <scope>NUCLEOTIDE SEQUENCE [LARGE SCALE GENOMIC DNA]</scope>
    <source>
        <strain evidence="2 3">B156</strain>
    </source>
</reference>
<evidence type="ECO:0000313" key="3">
    <source>
        <dbReference type="Proteomes" id="UP000552954"/>
    </source>
</evidence>
<dbReference type="Gene3D" id="3.30.2310.20">
    <property type="entry name" value="RelE-like"/>
    <property type="match status" value="1"/>
</dbReference>
<dbReference type="RefSeq" id="WP_171556789.1">
    <property type="nucleotide sequence ID" value="NZ_JABFCS010000001.1"/>
</dbReference>
<dbReference type="Pfam" id="PF09720">
    <property type="entry name" value="Unstab_antitox"/>
    <property type="match status" value="1"/>
</dbReference>
<organism evidence="2 3">
    <name type="scientific">Ramlibacter montanisoli</name>
    <dbReference type="NCBI Taxonomy" id="2732512"/>
    <lineage>
        <taxon>Bacteria</taxon>
        <taxon>Pseudomonadati</taxon>
        <taxon>Pseudomonadota</taxon>
        <taxon>Betaproteobacteria</taxon>
        <taxon>Burkholderiales</taxon>
        <taxon>Comamonadaceae</taxon>
        <taxon>Ramlibacter</taxon>
    </lineage>
</organism>
<comment type="caution">
    <text evidence="2">The sequence shown here is derived from an EMBL/GenBank/DDBJ whole genome shotgun (WGS) entry which is preliminary data.</text>
</comment>